<dbReference type="OrthoDB" id="194358at2759"/>
<keyword evidence="3" id="KW-1185">Reference proteome</keyword>
<reference evidence="3" key="1">
    <citation type="journal article" date="2021" name="BMC Genomics">
        <title>Chromosome-level genome assembly and manually-curated proteome of model necrotroph Parastagonospora nodorum Sn15 reveals a genome-wide trove of candidate effector homologs, and redundancy of virulence-related functions within an accessory chromosome.</title>
        <authorList>
            <person name="Bertazzoni S."/>
            <person name="Jones D.A.B."/>
            <person name="Phan H.T."/>
            <person name="Tan K.-C."/>
            <person name="Hane J.K."/>
        </authorList>
    </citation>
    <scope>NUCLEOTIDE SEQUENCE [LARGE SCALE GENOMIC DNA]</scope>
    <source>
        <strain evidence="3">SN15 / ATCC MYA-4574 / FGSC 10173)</strain>
    </source>
</reference>
<gene>
    <name evidence="2" type="ORF">JI435_447210</name>
</gene>
<name>A0A7U2ICK3_PHANO</name>
<feature type="domain" description="Heterokaryon incompatibility" evidence="1">
    <location>
        <begin position="30"/>
        <end position="118"/>
    </location>
</feature>
<protein>
    <recommendedName>
        <fullName evidence="1">Heterokaryon incompatibility domain-containing protein</fullName>
    </recommendedName>
</protein>
<dbReference type="InterPro" id="IPR052895">
    <property type="entry name" value="HetReg/Transcr_Mod"/>
</dbReference>
<proteinExistence type="predicted"/>
<dbReference type="PANTHER" id="PTHR24148:SF73">
    <property type="entry name" value="HET DOMAIN PROTEIN (AFU_ORTHOLOGUE AFUA_8G01020)"/>
    <property type="match status" value="1"/>
</dbReference>
<evidence type="ECO:0000313" key="2">
    <source>
        <dbReference type="EMBL" id="QRD07300.1"/>
    </source>
</evidence>
<dbReference type="EMBL" id="CP069044">
    <property type="protein sequence ID" value="QRD07300.1"/>
    <property type="molecule type" value="Genomic_DNA"/>
</dbReference>
<dbReference type="Proteomes" id="UP000663193">
    <property type="component" value="Chromosome 22"/>
</dbReference>
<accession>A0A7U2ICK3</accession>
<dbReference type="VEuPathDB" id="FungiDB:JI435_447210"/>
<dbReference type="Pfam" id="PF06985">
    <property type="entry name" value="HET"/>
    <property type="match status" value="1"/>
</dbReference>
<organism evidence="2 3">
    <name type="scientific">Phaeosphaeria nodorum (strain SN15 / ATCC MYA-4574 / FGSC 10173)</name>
    <name type="common">Glume blotch fungus</name>
    <name type="synonym">Parastagonospora nodorum</name>
    <dbReference type="NCBI Taxonomy" id="321614"/>
    <lineage>
        <taxon>Eukaryota</taxon>
        <taxon>Fungi</taxon>
        <taxon>Dikarya</taxon>
        <taxon>Ascomycota</taxon>
        <taxon>Pezizomycotina</taxon>
        <taxon>Dothideomycetes</taxon>
        <taxon>Pleosporomycetidae</taxon>
        <taxon>Pleosporales</taxon>
        <taxon>Pleosporineae</taxon>
        <taxon>Phaeosphaeriaceae</taxon>
        <taxon>Parastagonospora</taxon>
    </lineage>
</organism>
<dbReference type="PANTHER" id="PTHR24148">
    <property type="entry name" value="ANKYRIN REPEAT DOMAIN-CONTAINING PROTEIN 39 HOMOLOG-RELATED"/>
    <property type="match status" value="1"/>
</dbReference>
<dbReference type="InterPro" id="IPR010730">
    <property type="entry name" value="HET"/>
</dbReference>
<sequence>MKEREYLALSYTWGDESPTYPIVIDGKEFRKEKNHEVSMMSDIYRTAKEVVAWMGRETEKSSDFMQFLEQAADVFHAQLRDPQYEALDPHLQFNLRFRNVLDVLCRQPYWGRIWIIQEFAMAHCRKYCLKWRMWIDLIMFSTGSANSGEKLLQLDVMDWTYRLWSFVYDSEISLAQTYATPCMLCLASSIQGNTLKSTTIDAHRIFSGTQ</sequence>
<dbReference type="AlphaFoldDB" id="A0A7U2ICK3"/>
<evidence type="ECO:0000259" key="1">
    <source>
        <dbReference type="Pfam" id="PF06985"/>
    </source>
</evidence>
<evidence type="ECO:0000313" key="3">
    <source>
        <dbReference type="Proteomes" id="UP000663193"/>
    </source>
</evidence>